<reference evidence="1 2" key="1">
    <citation type="submission" date="2020-07" db="EMBL/GenBank/DDBJ databases">
        <authorList>
            <person name="Feng H."/>
        </authorList>
    </citation>
    <scope>NUCLEOTIDE SEQUENCE [LARGE SCALE GENOMIC DNA]</scope>
    <source>
        <strain evidence="2">s-11</strain>
    </source>
</reference>
<organism evidence="1 2">
    <name type="scientific">Thermoactinomyces daqus</name>
    <dbReference type="NCBI Taxonomy" id="1329516"/>
    <lineage>
        <taxon>Bacteria</taxon>
        <taxon>Bacillati</taxon>
        <taxon>Bacillota</taxon>
        <taxon>Bacilli</taxon>
        <taxon>Bacillales</taxon>
        <taxon>Thermoactinomycetaceae</taxon>
        <taxon>Thermoactinomyces</taxon>
    </lineage>
</organism>
<dbReference type="AlphaFoldDB" id="A0A7W1XA38"/>
<dbReference type="OrthoDB" id="4338729at2"/>
<gene>
    <name evidence="1" type="ORF">H1164_08320</name>
</gene>
<protein>
    <submittedName>
        <fullName evidence="1">Uncharacterized protein</fullName>
    </submittedName>
</protein>
<dbReference type="Proteomes" id="UP000530514">
    <property type="component" value="Unassembled WGS sequence"/>
</dbReference>
<evidence type="ECO:0000313" key="1">
    <source>
        <dbReference type="EMBL" id="MBA4542905.1"/>
    </source>
</evidence>
<sequence length="54" mass="6041">MEKEKLEMENLIVAFGIVPTGREVKGRCRVCGAEKLVWTDGGKIVCTECDSPQW</sequence>
<evidence type="ECO:0000313" key="2">
    <source>
        <dbReference type="Proteomes" id="UP000530514"/>
    </source>
</evidence>
<name>A0A7W1XA38_9BACL</name>
<accession>A0A7W1XA38</accession>
<proteinExistence type="predicted"/>
<dbReference type="EMBL" id="JACEIP010000010">
    <property type="protein sequence ID" value="MBA4542905.1"/>
    <property type="molecule type" value="Genomic_DNA"/>
</dbReference>
<keyword evidence="2" id="KW-1185">Reference proteome</keyword>
<comment type="caution">
    <text evidence="1">The sequence shown here is derived from an EMBL/GenBank/DDBJ whole genome shotgun (WGS) entry which is preliminary data.</text>
</comment>
<dbReference type="RefSeq" id="WP_160173894.1">
    <property type="nucleotide sequence ID" value="NZ_JACEIP010000010.1"/>
</dbReference>